<organism evidence="2 3">
    <name type="scientific">Schizosaccharomyces osmophilus</name>
    <dbReference type="NCBI Taxonomy" id="2545709"/>
    <lineage>
        <taxon>Eukaryota</taxon>
        <taxon>Fungi</taxon>
        <taxon>Dikarya</taxon>
        <taxon>Ascomycota</taxon>
        <taxon>Taphrinomycotina</taxon>
        <taxon>Schizosaccharomycetes</taxon>
        <taxon>Schizosaccharomycetales</taxon>
        <taxon>Schizosaccharomycetaceae</taxon>
        <taxon>Schizosaccharomyces</taxon>
    </lineage>
</organism>
<accession>A0AAE9WAU9</accession>
<name>A0AAE9WAU9_9SCHI</name>
<keyword evidence="3" id="KW-1185">Reference proteome</keyword>
<dbReference type="InterPro" id="IPR028018">
    <property type="entry name" value="DUF4646"/>
</dbReference>
<evidence type="ECO:0000256" key="1">
    <source>
        <dbReference type="SAM" id="MobiDB-lite"/>
    </source>
</evidence>
<reference evidence="2 3" key="1">
    <citation type="journal article" date="2023" name="G3 (Bethesda)">
        <title>A high-quality reference genome for the fission yeast Schizosaccharomyces osmophilus.</title>
        <authorList>
            <person name="Jia G.S."/>
            <person name="Zhang W.C."/>
            <person name="Liang Y."/>
            <person name="Liu X.H."/>
            <person name="Rhind N."/>
            <person name="Pidoux A."/>
            <person name="Brysch-Herzberg M."/>
            <person name="Du L.L."/>
        </authorList>
    </citation>
    <scope>NUCLEOTIDE SEQUENCE [LARGE SCALE GENOMIC DNA]</scope>
    <source>
        <strain evidence="2 3">CBS 15793</strain>
    </source>
</reference>
<dbReference type="EMBL" id="CP115611">
    <property type="protein sequence ID" value="WBW72490.1"/>
    <property type="molecule type" value="Genomic_DNA"/>
</dbReference>
<sequence>MGSQVKLKENEAKQDESEEVEGIKPITSPKMEGPCTISVFTPSIRNVTKEDEKAISKTNFLNTNVYTNVFHGLVNRSLKTKVTTLGLPKSFSKKASTKALYSQFQPICLLSRSTEVTKGFPLVYFPDDLPKHDVDEEDYKSFIHDINMACSFSEVALLGSGNLVGLVSLGVSRFIISYYIEKYIDNVRFPVVRGFVELWNKNFFHQRKIHVFFLNPDEVAEQKDKAIEAYQKENEYTGFFSKRLSKRWWNKQHHHISDTGHSRLLIVSFDSDGMPYIP</sequence>
<dbReference type="AlphaFoldDB" id="A0AAE9WAU9"/>
<protein>
    <submittedName>
        <fullName evidence="2">DUF4646 family conserved fungal protein</fullName>
    </submittedName>
</protein>
<feature type="region of interest" description="Disordered" evidence="1">
    <location>
        <begin position="1"/>
        <end position="27"/>
    </location>
</feature>
<evidence type="ECO:0000313" key="3">
    <source>
        <dbReference type="Proteomes" id="UP001212411"/>
    </source>
</evidence>
<proteinExistence type="predicted"/>
<dbReference type="GeneID" id="80875633"/>
<dbReference type="Pfam" id="PF15496">
    <property type="entry name" value="DUF4646"/>
    <property type="match status" value="1"/>
</dbReference>
<gene>
    <name evidence="2" type="ORF">SOMG_02152</name>
</gene>
<dbReference type="KEGG" id="som:SOMG_02152"/>
<feature type="compositionally biased region" description="Basic and acidic residues" evidence="1">
    <location>
        <begin position="1"/>
        <end position="15"/>
    </location>
</feature>
<evidence type="ECO:0000313" key="2">
    <source>
        <dbReference type="EMBL" id="WBW72490.1"/>
    </source>
</evidence>
<dbReference type="Proteomes" id="UP001212411">
    <property type="component" value="Chromosome 1"/>
</dbReference>
<dbReference type="RefSeq" id="XP_056036733.1">
    <property type="nucleotide sequence ID" value="XM_056180944.1"/>
</dbReference>